<dbReference type="GO" id="GO:0001228">
    <property type="term" value="F:DNA-binding transcription activator activity, RNA polymerase II-specific"/>
    <property type="evidence" value="ECO:0007669"/>
    <property type="project" value="TreeGrafter"/>
</dbReference>
<dbReference type="SMART" id="SM00398">
    <property type="entry name" value="HMG"/>
    <property type="match status" value="1"/>
</dbReference>
<dbReference type="PANTHER" id="PTHR10270:SF324">
    <property type="entry name" value="SOX DOMAIN-CONTAINING PROTEIN DICHAETE-RELATED"/>
    <property type="match status" value="1"/>
</dbReference>
<dbReference type="Proteomes" id="UP000055024">
    <property type="component" value="Unassembled WGS sequence"/>
</dbReference>
<dbReference type="GO" id="GO:0007420">
    <property type="term" value="P:brain development"/>
    <property type="evidence" value="ECO:0007669"/>
    <property type="project" value="TreeGrafter"/>
</dbReference>
<gene>
    <name evidence="6" type="primary">lig1</name>
    <name evidence="6" type="ORF">T11_15812</name>
</gene>
<evidence type="ECO:0000256" key="1">
    <source>
        <dbReference type="ARBA" id="ARBA00004123"/>
    </source>
</evidence>
<dbReference type="GO" id="GO:0030182">
    <property type="term" value="P:neuron differentiation"/>
    <property type="evidence" value="ECO:0007669"/>
    <property type="project" value="TreeGrafter"/>
</dbReference>
<name>A0A0V1HSQ9_9BILA</name>
<dbReference type="InterPro" id="IPR003877">
    <property type="entry name" value="SPRY_dom"/>
</dbReference>
<evidence type="ECO:0000313" key="7">
    <source>
        <dbReference type="Proteomes" id="UP000055024"/>
    </source>
</evidence>
<proteinExistence type="predicted"/>
<dbReference type="InterPro" id="IPR013320">
    <property type="entry name" value="ConA-like_dom_sf"/>
</dbReference>
<evidence type="ECO:0000256" key="4">
    <source>
        <dbReference type="PROSITE-ProRule" id="PRU00267"/>
    </source>
</evidence>
<accession>A0A0V1HSQ9</accession>
<evidence type="ECO:0000256" key="2">
    <source>
        <dbReference type="ARBA" id="ARBA00023125"/>
    </source>
</evidence>
<dbReference type="GO" id="GO:0000978">
    <property type="term" value="F:RNA polymerase II cis-regulatory region sequence-specific DNA binding"/>
    <property type="evidence" value="ECO:0007669"/>
    <property type="project" value="TreeGrafter"/>
</dbReference>
<dbReference type="PANTHER" id="PTHR10270">
    <property type="entry name" value="SOX TRANSCRIPTION FACTOR"/>
    <property type="match status" value="1"/>
</dbReference>
<feature type="domain" description="HMG box" evidence="5">
    <location>
        <begin position="31"/>
        <end position="99"/>
    </location>
</feature>
<keyword evidence="2 4" id="KW-0238">DNA-binding</keyword>
<feature type="non-terminal residue" evidence="6">
    <location>
        <position position="1"/>
    </location>
</feature>
<dbReference type="InterPro" id="IPR043136">
    <property type="entry name" value="B30.2/SPRY_sf"/>
</dbReference>
<dbReference type="InterPro" id="IPR050140">
    <property type="entry name" value="SRY-related_HMG-box_TF-like"/>
</dbReference>
<protein>
    <submittedName>
        <fullName evidence="6">Transcription factor SOX-14</fullName>
    </submittedName>
</protein>
<dbReference type="InterPro" id="IPR035766">
    <property type="entry name" value="SPRYD7"/>
</dbReference>
<keyword evidence="3 4" id="KW-0539">Nucleus</keyword>
<dbReference type="PROSITE" id="PS50118">
    <property type="entry name" value="HMG_BOX_2"/>
    <property type="match status" value="1"/>
</dbReference>
<dbReference type="SUPFAM" id="SSF47095">
    <property type="entry name" value="HMG-box"/>
    <property type="match status" value="1"/>
</dbReference>
<dbReference type="InterPro" id="IPR009071">
    <property type="entry name" value="HMG_box_dom"/>
</dbReference>
<dbReference type="Pfam" id="PF00622">
    <property type="entry name" value="SPRY"/>
    <property type="match status" value="1"/>
</dbReference>
<dbReference type="Gene3D" id="2.60.120.920">
    <property type="match status" value="1"/>
</dbReference>
<evidence type="ECO:0000313" key="6">
    <source>
        <dbReference type="EMBL" id="KRZ13223.1"/>
    </source>
</evidence>
<dbReference type="SUPFAM" id="SSF49899">
    <property type="entry name" value="Concanavalin A-like lectins/glucanases"/>
    <property type="match status" value="1"/>
</dbReference>
<comment type="subcellular location">
    <subcellularLocation>
        <location evidence="1">Nucleus</location>
    </subcellularLocation>
</comment>
<dbReference type="GO" id="GO:0000122">
    <property type="term" value="P:negative regulation of transcription by RNA polymerase II"/>
    <property type="evidence" value="ECO:0007669"/>
    <property type="project" value="TreeGrafter"/>
</dbReference>
<dbReference type="OrthoDB" id="206088at2759"/>
<evidence type="ECO:0000259" key="5">
    <source>
        <dbReference type="PROSITE" id="PS50118"/>
    </source>
</evidence>
<dbReference type="CDD" id="cd12880">
    <property type="entry name" value="SPRYD7"/>
    <property type="match status" value="1"/>
</dbReference>
<comment type="caution">
    <text evidence="6">The sequence shown here is derived from an EMBL/GenBank/DDBJ whole genome shotgun (WGS) entry which is preliminary data.</text>
</comment>
<evidence type="ECO:0000256" key="3">
    <source>
        <dbReference type="ARBA" id="ARBA00023242"/>
    </source>
</evidence>
<dbReference type="EMBL" id="JYDP01000034">
    <property type="protein sequence ID" value="KRZ13223.1"/>
    <property type="molecule type" value="Genomic_DNA"/>
</dbReference>
<reference evidence="6 7" key="1">
    <citation type="submission" date="2015-01" db="EMBL/GenBank/DDBJ databases">
        <title>Evolution of Trichinella species and genotypes.</title>
        <authorList>
            <person name="Korhonen P.K."/>
            <person name="Edoardo P."/>
            <person name="Giuseppe L.R."/>
            <person name="Gasser R.B."/>
        </authorList>
    </citation>
    <scope>NUCLEOTIDE SEQUENCE [LARGE SCALE GENOMIC DNA]</scope>
    <source>
        <strain evidence="6">ISS1029</strain>
    </source>
</reference>
<feature type="DNA-binding region" description="HMG box" evidence="4">
    <location>
        <begin position="31"/>
        <end position="99"/>
    </location>
</feature>
<dbReference type="InterPro" id="IPR036910">
    <property type="entry name" value="HMG_box_dom_sf"/>
</dbReference>
<sequence length="516" mass="56042">LMLSFTNALKVMSDRLICKMSVTASTSAGHIKRPMNAFMVWSRGQRRKMAQENPKMHNSEISKRLGAEWKSLTEAEKRPFIDEAKRLRSVHMKEHPDYKYRPRRKPKNLLKQKEKSYSGFALPCLPSAMEQLALSRGFGAAFDSADKAARAFLTAPQGSVAYPPTAAGFYASSLDANSAAGSKLTDMSSAFHKATSELANAPFYHPHHHAGATSALYPSAAAVSLPTSLFGGGLQAGMGPALSSLSYNGSYAIGTAEQHLMSRQNAAAAAGLAAYLKPEYMFIKPDATASTLPNPYMPTPAGSSPFTAIMVNCLRMCLECVQGPSFFGTNHVRLHDVAGICLDSERSGENVVLLKDSTRICGSGASLCTAPLLQDNSYFEIKIQQAGSWGVGIASPDVDLNRLPLGKDMKSCVLRCDGKVYRNDQVVCEKQLLVEEGDHVRIAYNHLDLQFAINDSNDWISTPAMKGVVVFPVVYADDGAIIDVSFSEFNCPPPDRYQPILLEQSLFCKISAYIVA</sequence>
<keyword evidence="7" id="KW-1185">Reference proteome</keyword>
<dbReference type="GO" id="GO:0005634">
    <property type="term" value="C:nucleus"/>
    <property type="evidence" value="ECO:0007669"/>
    <property type="project" value="UniProtKB-SubCell"/>
</dbReference>
<organism evidence="6 7">
    <name type="scientific">Trichinella zimbabwensis</name>
    <dbReference type="NCBI Taxonomy" id="268475"/>
    <lineage>
        <taxon>Eukaryota</taxon>
        <taxon>Metazoa</taxon>
        <taxon>Ecdysozoa</taxon>
        <taxon>Nematoda</taxon>
        <taxon>Enoplea</taxon>
        <taxon>Dorylaimia</taxon>
        <taxon>Trichinellida</taxon>
        <taxon>Trichinellidae</taxon>
        <taxon>Trichinella</taxon>
    </lineage>
</organism>
<dbReference type="Gene3D" id="1.10.30.10">
    <property type="entry name" value="High mobility group box domain"/>
    <property type="match status" value="1"/>
</dbReference>
<dbReference type="SMART" id="SM00449">
    <property type="entry name" value="SPRY"/>
    <property type="match status" value="1"/>
</dbReference>
<dbReference type="CDD" id="cd01388">
    <property type="entry name" value="HMG-box_SoxB"/>
    <property type="match status" value="1"/>
</dbReference>
<dbReference type="AlphaFoldDB" id="A0A0V1HSQ9"/>
<dbReference type="Pfam" id="PF00505">
    <property type="entry name" value="HMG_box"/>
    <property type="match status" value="1"/>
</dbReference>
<dbReference type="FunFam" id="1.10.30.10:FF:000002">
    <property type="entry name" value="transcription factor Sox-2"/>
    <property type="match status" value="1"/>
</dbReference>